<dbReference type="HOGENOM" id="CLU_1007342_0_0_7"/>
<organism evidence="1 2">
    <name type="scientific">Desulfobacula toluolica (strain DSM 7467 / Tol2)</name>
    <dbReference type="NCBI Taxonomy" id="651182"/>
    <lineage>
        <taxon>Bacteria</taxon>
        <taxon>Pseudomonadati</taxon>
        <taxon>Thermodesulfobacteriota</taxon>
        <taxon>Desulfobacteria</taxon>
        <taxon>Desulfobacterales</taxon>
        <taxon>Desulfobacteraceae</taxon>
        <taxon>Desulfobacula</taxon>
    </lineage>
</organism>
<accession>K0NGE1</accession>
<dbReference type="Proteomes" id="UP000007347">
    <property type="component" value="Chromosome"/>
</dbReference>
<evidence type="ECO:0000313" key="1">
    <source>
        <dbReference type="EMBL" id="CCK79975.1"/>
    </source>
</evidence>
<protein>
    <submittedName>
        <fullName evidence="1">Uncharacterized protein</fullName>
    </submittedName>
</protein>
<gene>
    <name evidence="1" type="ordered locus">TOL2_C18140</name>
</gene>
<dbReference type="AlphaFoldDB" id="K0NGE1"/>
<proteinExistence type="predicted"/>
<dbReference type="STRING" id="651182.TOL2_C18140"/>
<sequence>MKKRFFVGFFVLFLILLSGVGEAFVPQTPHLLNLVVKKIKQPVGIEVYQNKKVLNYKDTQKGVQQLKERLIYRYPNRFRSEIISDAMKSFSVESDFECIKVMNGVIISNDKPLLDMYTDILLYRNHETLLKQLVLAGIDIDKVSFQRFNDTVCYVIGRPLTKDSPFAGLWIEKESFLPVKYVVEKNGWIVEFFYINWQQVSKTWYPKQVYIFLDNQLFTTIEVNKIDLKSNFSLSLFDIDHIKRLYPKNEPDSLDENSRQVDDLDRRIENFKKLYE</sequence>
<dbReference type="Gene3D" id="2.50.20.10">
    <property type="entry name" value="Lipoprotein localisation LolA/LolB/LppX"/>
    <property type="match status" value="1"/>
</dbReference>
<dbReference type="RefSeq" id="WP_014957316.1">
    <property type="nucleotide sequence ID" value="NC_018645.1"/>
</dbReference>
<dbReference type="EMBL" id="FO203503">
    <property type="protein sequence ID" value="CCK79975.1"/>
    <property type="molecule type" value="Genomic_DNA"/>
</dbReference>
<dbReference type="KEGG" id="dto:TOL2_C18140"/>
<reference evidence="1 2" key="1">
    <citation type="journal article" date="2013" name="Environ. Microbiol.">
        <title>Complete genome, catabolic sub-proteomes and key-metabolites of Desulfobacula toluolica Tol2, a marine, aromatic compound-degrading, sulfate-reducing bacterium.</title>
        <authorList>
            <person name="Wohlbrand L."/>
            <person name="Jacob J.H."/>
            <person name="Kube M."/>
            <person name="Mussmann M."/>
            <person name="Jarling R."/>
            <person name="Beck A."/>
            <person name="Amann R."/>
            <person name="Wilkes H."/>
            <person name="Reinhardt R."/>
            <person name="Rabus R."/>
        </authorList>
    </citation>
    <scope>NUCLEOTIDE SEQUENCE [LARGE SCALE GENOMIC DNA]</scope>
    <source>
        <strain evidence="2">DSM 7467 / Tol2</strain>
    </source>
</reference>
<dbReference type="OrthoDB" id="5417932at2"/>
<evidence type="ECO:0000313" key="2">
    <source>
        <dbReference type="Proteomes" id="UP000007347"/>
    </source>
</evidence>
<keyword evidence="2" id="KW-1185">Reference proteome</keyword>
<name>K0NGE1_DESTT</name>